<dbReference type="Proteomes" id="UP001628124">
    <property type="component" value="Unassembled WGS sequence"/>
</dbReference>
<accession>A0ABP9TYI1</accession>
<comment type="caution">
    <text evidence="1">The sequence shown here is derived from an EMBL/GenBank/DDBJ whole genome shotgun (WGS) entry which is preliminary data.</text>
</comment>
<sequence length="66" mass="7309">MLANFASIKADRGVRLDGFNITLQPAAIAGTTLRVIIAFGKFQEVIAADGPTTRVKLRDVYKFKRR</sequence>
<name>A0ABP9TYI1_9RICK</name>
<protein>
    <submittedName>
        <fullName evidence="1">Uncharacterized protein</fullName>
    </submittedName>
</protein>
<evidence type="ECO:0000313" key="1">
    <source>
        <dbReference type="EMBL" id="GAA5252544.1"/>
    </source>
</evidence>
<keyword evidence="2" id="KW-1185">Reference proteome</keyword>
<gene>
    <name evidence="1" type="ORF">KNCP2_08320</name>
</gene>
<dbReference type="EMBL" id="BAABMM010000033">
    <property type="protein sequence ID" value="GAA5252544.1"/>
    <property type="molecule type" value="Genomic_DNA"/>
</dbReference>
<evidence type="ECO:0000313" key="2">
    <source>
        <dbReference type="Proteomes" id="UP001628124"/>
    </source>
</evidence>
<organism evidence="1 2">
    <name type="scientific">Candidatus Rickettsia kedanie</name>
    <dbReference type="NCBI Taxonomy" id="3115352"/>
    <lineage>
        <taxon>Bacteria</taxon>
        <taxon>Pseudomonadati</taxon>
        <taxon>Pseudomonadota</taxon>
        <taxon>Alphaproteobacteria</taxon>
        <taxon>Rickettsiales</taxon>
        <taxon>Rickettsiaceae</taxon>
        <taxon>Rickettsieae</taxon>
        <taxon>Rickettsia</taxon>
        <taxon>spotted fever group</taxon>
    </lineage>
</organism>
<reference evidence="1 2" key="1">
    <citation type="journal article" date="2024" name="Microbiol. Immunol.">
        <title>Discovery of a novel spotted fever group Rickettsia, 'Candidatus Rickettsia kedanie,' in unfed larval chigger mites, Leptotrombidium scutellare.</title>
        <authorList>
            <person name="Ogawa M."/>
            <person name="Matsutani M."/>
            <person name="Katayama T."/>
            <person name="Takada N."/>
            <person name="Noda S."/>
            <person name="Takahashi M."/>
            <person name="Kageyama D."/>
            <person name="Hanaoka N."/>
            <person name="Ebihara H."/>
        </authorList>
    </citation>
    <scope>NUCLEOTIDE SEQUENCE [LARGE SCALE GENOMIC DNA]</scope>
    <source>
        <strain evidence="1 2">KNCP2-13</strain>
    </source>
</reference>
<proteinExistence type="predicted"/>